<proteinExistence type="predicted"/>
<accession>A0A1G8FT83</accession>
<dbReference type="STRING" id="633440.SAMN05421869_103421"/>
<dbReference type="AlphaFoldDB" id="A0A1G8FT83"/>
<sequence length="95" mass="10418">MPFEGRAASPPDDDGRFVGRQLDVLRTTYPAWEIRLGVDGLGAARWTAELRRPVTAQLLAAGVRERVAGPDAVTLASALAHQMYLLHRRARPWAG</sequence>
<organism evidence="1 2">
    <name type="scientific">Nonomuraea jiangxiensis</name>
    <dbReference type="NCBI Taxonomy" id="633440"/>
    <lineage>
        <taxon>Bacteria</taxon>
        <taxon>Bacillati</taxon>
        <taxon>Actinomycetota</taxon>
        <taxon>Actinomycetes</taxon>
        <taxon>Streptosporangiales</taxon>
        <taxon>Streptosporangiaceae</taxon>
        <taxon>Nonomuraea</taxon>
    </lineage>
</organism>
<evidence type="ECO:0000313" key="2">
    <source>
        <dbReference type="Proteomes" id="UP000199202"/>
    </source>
</evidence>
<keyword evidence="2" id="KW-1185">Reference proteome</keyword>
<reference evidence="1 2" key="1">
    <citation type="submission" date="2016-10" db="EMBL/GenBank/DDBJ databases">
        <authorList>
            <person name="de Groot N.N."/>
        </authorList>
    </citation>
    <scope>NUCLEOTIDE SEQUENCE [LARGE SCALE GENOMIC DNA]</scope>
    <source>
        <strain evidence="1 2">CGMCC 4.6533</strain>
    </source>
</reference>
<dbReference type="Proteomes" id="UP000199202">
    <property type="component" value="Unassembled WGS sequence"/>
</dbReference>
<dbReference type="OrthoDB" id="3542704at2"/>
<dbReference type="EMBL" id="FNDJ01000003">
    <property type="protein sequence ID" value="SDH85352.1"/>
    <property type="molecule type" value="Genomic_DNA"/>
</dbReference>
<gene>
    <name evidence="1" type="ORF">SAMN05421869_103421</name>
</gene>
<protein>
    <submittedName>
        <fullName evidence="1">Uncharacterized protein</fullName>
    </submittedName>
</protein>
<dbReference type="RefSeq" id="WP_143043637.1">
    <property type="nucleotide sequence ID" value="NZ_FNDJ01000003.1"/>
</dbReference>
<name>A0A1G8FT83_9ACTN</name>
<evidence type="ECO:0000313" key="1">
    <source>
        <dbReference type="EMBL" id="SDH85352.1"/>
    </source>
</evidence>